<evidence type="ECO:0000256" key="4">
    <source>
        <dbReference type="ARBA" id="ARBA00022989"/>
    </source>
</evidence>
<feature type="transmembrane region" description="Helical" evidence="7">
    <location>
        <begin position="47"/>
        <end position="66"/>
    </location>
</feature>
<dbReference type="GO" id="GO:0022857">
    <property type="term" value="F:transmembrane transporter activity"/>
    <property type="evidence" value="ECO:0007669"/>
    <property type="project" value="TreeGrafter"/>
</dbReference>
<accession>S2VK55</accession>
<keyword evidence="5 7" id="KW-0472">Membrane</keyword>
<protein>
    <recommendedName>
        <fullName evidence="8">ABC3 transporter permease C-terminal domain-containing protein</fullName>
    </recommendedName>
</protein>
<dbReference type="InterPro" id="IPR003838">
    <property type="entry name" value="ABC3_permease_C"/>
</dbReference>
<feature type="compositionally biased region" description="Low complexity" evidence="6">
    <location>
        <begin position="89"/>
        <end position="105"/>
    </location>
</feature>
<evidence type="ECO:0000256" key="6">
    <source>
        <dbReference type="SAM" id="MobiDB-lite"/>
    </source>
</evidence>
<dbReference type="OrthoDB" id="4799354at2"/>
<gene>
    <name evidence="9" type="ORF">HMPREF9237_01656</name>
</gene>
<keyword evidence="3 7" id="KW-0812">Transmembrane</keyword>
<feature type="transmembrane region" description="Helical" evidence="7">
    <location>
        <begin position="392"/>
        <end position="414"/>
    </location>
</feature>
<dbReference type="GO" id="GO:0005886">
    <property type="term" value="C:plasma membrane"/>
    <property type="evidence" value="ECO:0007669"/>
    <property type="project" value="UniProtKB-SubCell"/>
</dbReference>
<sequence>MSEVPPESGRVGSQAGGHVPQSSQLPAPMSAGRRAGLALRRRPVRNGLLFVVITLIFTALVAQAGVRGAMGQLRTAIDAQVGAGFVASAPAGSPSDADGAAAGVPESAPGDTPGDAPGDAPSNAVPSDSPNTNPGDNPLTQAAPTLSPDQASQLAALPGVTSTATEQDILAIPVGARAVATAGGVQLDAGVMGAVTVTASSDPARFPAFAAKLYRLASGKMNNGAEPGALIHRDFAEANGLRLGDDLRLRGPAGEVTRTVTGIFDGTTPNPSGLPASAAANRILVDSAAGGELSGDAGATRVRCFTASASELPASLAAARTALPDLTYEHNAASFTGVLRAVDSVEGLLSALLSGACAAGVVIAAAVLALWVRGRMREIGVLLSLGQRRRAIAGGFALELGALALAGGVVAILAGRQLTALVGRAVVDGAAPGALAGLPPVAVSGTDIAWALGIGAGILAVALAIALFPILRRSPRQILSSLS</sequence>
<comment type="caution">
    <text evidence="9">The sequence shown here is derived from an EMBL/GenBank/DDBJ whole genome shotgun (WGS) entry which is preliminary data.</text>
</comment>
<name>S2VK55_9ACTO</name>
<evidence type="ECO:0000256" key="2">
    <source>
        <dbReference type="ARBA" id="ARBA00022475"/>
    </source>
</evidence>
<evidence type="ECO:0000256" key="3">
    <source>
        <dbReference type="ARBA" id="ARBA00022692"/>
    </source>
</evidence>
<feature type="region of interest" description="Disordered" evidence="6">
    <location>
        <begin position="89"/>
        <end position="145"/>
    </location>
</feature>
<feature type="region of interest" description="Disordered" evidence="6">
    <location>
        <begin position="1"/>
        <end position="29"/>
    </location>
</feature>
<dbReference type="HOGENOM" id="CLU_039499_2_1_11"/>
<evidence type="ECO:0000256" key="7">
    <source>
        <dbReference type="SAM" id="Phobius"/>
    </source>
</evidence>
<reference evidence="9 10" key="1">
    <citation type="submission" date="2013-05" db="EMBL/GenBank/DDBJ databases">
        <title>The Genome Sequence of Actinobaculum schaalii FB123-CNA2.</title>
        <authorList>
            <consortium name="The Broad Institute Genomics Platform"/>
            <person name="Earl A."/>
            <person name="Ward D."/>
            <person name="Feldgarden M."/>
            <person name="Gevers D."/>
            <person name="Saerens B."/>
            <person name="Vaneechoutte M."/>
            <person name="Walker B."/>
            <person name="Young S."/>
            <person name="Zeng Q."/>
            <person name="Gargeya S."/>
            <person name="Fitzgerald M."/>
            <person name="Haas B."/>
            <person name="Abouelleil A."/>
            <person name="Allen A.W."/>
            <person name="Alvarado L."/>
            <person name="Arachchi H.M."/>
            <person name="Berlin A.M."/>
            <person name="Chapman S.B."/>
            <person name="Gainer-Dewar J."/>
            <person name="Goldberg J."/>
            <person name="Griggs A."/>
            <person name="Gujja S."/>
            <person name="Hansen M."/>
            <person name="Howarth C."/>
            <person name="Imamovic A."/>
            <person name="Ireland A."/>
            <person name="Larimer J."/>
            <person name="McCowan C."/>
            <person name="Murphy C."/>
            <person name="Pearson M."/>
            <person name="Poon T.W."/>
            <person name="Priest M."/>
            <person name="Roberts A."/>
            <person name="Saif S."/>
            <person name="Shea T."/>
            <person name="Sisk P."/>
            <person name="Sykes S."/>
            <person name="Wortman J."/>
            <person name="Nusbaum C."/>
            <person name="Birren B."/>
        </authorList>
    </citation>
    <scope>NUCLEOTIDE SEQUENCE [LARGE SCALE GENOMIC DNA]</scope>
    <source>
        <strain evidence="9 10">FB123-CNA-2</strain>
    </source>
</reference>
<proteinExistence type="predicted"/>
<dbReference type="PATRIC" id="fig|883067.3.peg.1628"/>
<comment type="subcellular location">
    <subcellularLocation>
        <location evidence="1">Cell membrane</location>
        <topology evidence="1">Multi-pass membrane protein</topology>
    </subcellularLocation>
</comment>
<dbReference type="PANTHER" id="PTHR30572:SF9">
    <property type="entry name" value="ABC TRANSPORTER PERMEASE PROTEIN"/>
    <property type="match status" value="1"/>
</dbReference>
<dbReference type="Pfam" id="PF02687">
    <property type="entry name" value="FtsX"/>
    <property type="match status" value="1"/>
</dbReference>
<evidence type="ECO:0000313" key="9">
    <source>
        <dbReference type="EMBL" id="EPD26375.1"/>
    </source>
</evidence>
<dbReference type="InterPro" id="IPR050250">
    <property type="entry name" value="Macrolide_Exporter_MacB"/>
</dbReference>
<feature type="transmembrane region" description="Helical" evidence="7">
    <location>
        <begin position="348"/>
        <end position="372"/>
    </location>
</feature>
<organism evidence="9 10">
    <name type="scientific">Actinotignum schaalii FB123-CNA-2</name>
    <dbReference type="NCBI Taxonomy" id="883067"/>
    <lineage>
        <taxon>Bacteria</taxon>
        <taxon>Bacillati</taxon>
        <taxon>Actinomycetota</taxon>
        <taxon>Actinomycetes</taxon>
        <taxon>Actinomycetales</taxon>
        <taxon>Actinomycetaceae</taxon>
        <taxon>Actinotignum</taxon>
    </lineage>
</organism>
<dbReference type="EMBL" id="AGWM01000012">
    <property type="protein sequence ID" value="EPD26375.1"/>
    <property type="molecule type" value="Genomic_DNA"/>
</dbReference>
<evidence type="ECO:0000313" key="10">
    <source>
        <dbReference type="Proteomes" id="UP000014393"/>
    </source>
</evidence>
<evidence type="ECO:0000259" key="8">
    <source>
        <dbReference type="Pfam" id="PF02687"/>
    </source>
</evidence>
<feature type="domain" description="ABC3 transporter permease C-terminal" evidence="8">
    <location>
        <begin position="358"/>
        <end position="473"/>
    </location>
</feature>
<evidence type="ECO:0000256" key="5">
    <source>
        <dbReference type="ARBA" id="ARBA00023136"/>
    </source>
</evidence>
<dbReference type="eggNOG" id="COG0577">
    <property type="taxonomic scope" value="Bacteria"/>
</dbReference>
<keyword evidence="10" id="KW-1185">Reference proteome</keyword>
<keyword evidence="2" id="KW-1003">Cell membrane</keyword>
<feature type="compositionally biased region" description="Polar residues" evidence="6">
    <location>
        <begin position="124"/>
        <end position="145"/>
    </location>
</feature>
<feature type="transmembrane region" description="Helical" evidence="7">
    <location>
        <begin position="448"/>
        <end position="471"/>
    </location>
</feature>
<dbReference type="RefSeq" id="WP_016443259.1">
    <property type="nucleotide sequence ID" value="NZ_KE150263.1"/>
</dbReference>
<dbReference type="AlphaFoldDB" id="S2VK55"/>
<keyword evidence="4 7" id="KW-1133">Transmembrane helix</keyword>
<evidence type="ECO:0000256" key="1">
    <source>
        <dbReference type="ARBA" id="ARBA00004651"/>
    </source>
</evidence>
<dbReference type="Proteomes" id="UP000014393">
    <property type="component" value="Unassembled WGS sequence"/>
</dbReference>
<dbReference type="STRING" id="59505.FB03_04750"/>
<dbReference type="PANTHER" id="PTHR30572">
    <property type="entry name" value="MEMBRANE COMPONENT OF TRANSPORTER-RELATED"/>
    <property type="match status" value="1"/>
</dbReference>